<reference evidence="1" key="1">
    <citation type="submission" date="2009-10" db="EMBL/GenBank/DDBJ databases">
        <title>Diversity of trophic interactions inside an arsenic-rich microbial ecosystem.</title>
        <authorList>
            <person name="Bertin P.N."/>
            <person name="Heinrich-Salmeron A."/>
            <person name="Pelletier E."/>
            <person name="Goulhen-Chollet F."/>
            <person name="Arsene-Ploetze F."/>
            <person name="Gallien S."/>
            <person name="Calteau A."/>
            <person name="Vallenet D."/>
            <person name="Casiot C."/>
            <person name="Chane-Woon-Ming B."/>
            <person name="Giloteaux L."/>
            <person name="Barakat M."/>
            <person name="Bonnefoy V."/>
            <person name="Bruneel O."/>
            <person name="Chandler M."/>
            <person name="Cleiss J."/>
            <person name="Duran R."/>
            <person name="Elbaz-Poulichet F."/>
            <person name="Fonknechten N."/>
            <person name="Lauga B."/>
            <person name="Mornico D."/>
            <person name="Ortet P."/>
            <person name="Schaeffer C."/>
            <person name="Siguier P."/>
            <person name="Alexander Thil Smith A."/>
            <person name="Van Dorsselaer A."/>
            <person name="Weissenbach J."/>
            <person name="Medigue C."/>
            <person name="Le Paslier D."/>
        </authorList>
    </citation>
    <scope>NUCLEOTIDE SEQUENCE</scope>
</reference>
<dbReference type="AlphaFoldDB" id="E6PCK9"/>
<name>E6PCK9_9ZZZZ</name>
<protein>
    <submittedName>
        <fullName evidence="1">Uncharacterized protein</fullName>
    </submittedName>
</protein>
<sequence length="131" mass="14279">MKLGGPVVHGIPANTLQTPVAVLSYDAAYEGKTEATYFQTIRVIVMNETPYYLRYTRIAFEIDRGGSYEDAILFDLKPYEMRSFIGSEGGFAAAGSPQNHPHWMLCGAGPAVLANGEVLQFEPSFLSANSP</sequence>
<dbReference type="EMBL" id="CABL01000001">
    <property type="protein sequence ID" value="CBH74193.1"/>
    <property type="molecule type" value="Genomic_DNA"/>
</dbReference>
<comment type="caution">
    <text evidence="1">The sequence shown here is derived from an EMBL/GenBank/DDBJ whole genome shotgun (WGS) entry which is preliminary data.</text>
</comment>
<accession>E6PCK9</accession>
<proteinExistence type="predicted"/>
<gene>
    <name evidence="1" type="ORF">CARN1_2080</name>
</gene>
<evidence type="ECO:0000313" key="1">
    <source>
        <dbReference type="EMBL" id="CBH74193.1"/>
    </source>
</evidence>
<organism evidence="1">
    <name type="scientific">mine drainage metagenome</name>
    <dbReference type="NCBI Taxonomy" id="410659"/>
    <lineage>
        <taxon>unclassified sequences</taxon>
        <taxon>metagenomes</taxon>
        <taxon>ecological metagenomes</taxon>
    </lineage>
</organism>